<evidence type="ECO:0000256" key="1">
    <source>
        <dbReference type="RuleBase" id="RU362001"/>
    </source>
</evidence>
<reference evidence="3" key="1">
    <citation type="submission" date="2019-11" db="EMBL/GenBank/DDBJ databases">
        <authorList>
            <person name="Feng L."/>
        </authorList>
    </citation>
    <scope>NUCLEOTIDE SEQUENCE</scope>
    <source>
        <strain evidence="3">BlongumLFYP82</strain>
    </source>
</reference>
<protein>
    <recommendedName>
        <fullName evidence="1">ESAT-6-like protein</fullName>
    </recommendedName>
</protein>
<reference evidence="2" key="2">
    <citation type="submission" date="2023-10" db="EMBL/GenBank/DDBJ databases">
        <title>Rapid discrimination of Bifidobacterium longum Subspecies based on MALDI-TOF MS and Machine Learning.</title>
        <authorList>
            <person name="Chen J."/>
        </authorList>
    </citation>
    <scope>NUCLEOTIDE SEQUENCE</scope>
    <source>
        <strain evidence="2">YGMCC0039</strain>
    </source>
</reference>
<name>A0A6N2R763_BIFLN</name>
<dbReference type="AlphaFoldDB" id="A0A6N2R763"/>
<dbReference type="Gene3D" id="1.10.287.1060">
    <property type="entry name" value="ESAT-6-like"/>
    <property type="match status" value="1"/>
</dbReference>
<dbReference type="RefSeq" id="WP_236822692.1">
    <property type="nucleotide sequence ID" value="NZ_CACRSV010000003.1"/>
</dbReference>
<evidence type="ECO:0000313" key="3">
    <source>
        <dbReference type="EMBL" id="VYS76554.1"/>
    </source>
</evidence>
<sequence length="94" mass="10484">MSSISVRPQMVDSLSTDIANDAKGIGQELENLDAEVRTLIDQWDGAAQEAYHRAQNDWTTKLQEMNQILGQISQATAEIAQQYVESDNRSAARF</sequence>
<gene>
    <name evidence="3" type="ORF">BLLFYP82_00507</name>
    <name evidence="2" type="ORF">RS890_02685</name>
</gene>
<dbReference type="InterPro" id="IPR010310">
    <property type="entry name" value="T7SS_ESAT-6-like"/>
</dbReference>
<dbReference type="NCBIfam" id="TIGR03930">
    <property type="entry name" value="WXG100_ESAT6"/>
    <property type="match status" value="1"/>
</dbReference>
<dbReference type="Proteomes" id="UP001277803">
    <property type="component" value="Unassembled WGS sequence"/>
</dbReference>
<dbReference type="EMBL" id="CACRSV010000003">
    <property type="protein sequence ID" value="VYS76554.1"/>
    <property type="molecule type" value="Genomic_DNA"/>
</dbReference>
<dbReference type="InterPro" id="IPR036689">
    <property type="entry name" value="ESAT-6-like_sf"/>
</dbReference>
<dbReference type="EMBL" id="JAWLRA010000004">
    <property type="protein sequence ID" value="MDW3126034.1"/>
    <property type="molecule type" value="Genomic_DNA"/>
</dbReference>
<dbReference type="SUPFAM" id="SSF140453">
    <property type="entry name" value="EsxAB dimer-like"/>
    <property type="match status" value="1"/>
</dbReference>
<proteinExistence type="inferred from homology"/>
<accession>A0A6N2R763</accession>
<comment type="similarity">
    <text evidence="1">Belongs to the WXG100 family.</text>
</comment>
<organism evidence="3">
    <name type="scientific">Bifidobacterium longum</name>
    <dbReference type="NCBI Taxonomy" id="216816"/>
    <lineage>
        <taxon>Bacteria</taxon>
        <taxon>Bacillati</taxon>
        <taxon>Actinomycetota</taxon>
        <taxon>Actinomycetes</taxon>
        <taxon>Bifidobacteriales</taxon>
        <taxon>Bifidobacteriaceae</taxon>
        <taxon>Bifidobacterium</taxon>
    </lineage>
</organism>
<dbReference type="Pfam" id="PF06013">
    <property type="entry name" value="WXG100"/>
    <property type="match status" value="1"/>
</dbReference>
<evidence type="ECO:0000313" key="2">
    <source>
        <dbReference type="EMBL" id="MDW3126034.1"/>
    </source>
</evidence>